<keyword evidence="2" id="KW-1185">Reference proteome</keyword>
<sequence length="208" mass="23164">MRRIEFTLQPKTGRAEAWSSLMADVEKITIIYDFDLLGAAEKYAADIAQLARVKNEKETREKTIISLDIVKVLITLSEKVVSELELAKIAAIKEIEETAVSNGQIRTQENLEDLKYETKCLIDTITASKSGATPPTEGAGSSNSEPIIIPDTDTQVSHFCQIQTTASHAEKKVISRKNYLVFDLENPIQQGDEKINHLLVAESLKEEF</sequence>
<evidence type="ECO:0000313" key="2">
    <source>
        <dbReference type="Proteomes" id="UP000789831"/>
    </source>
</evidence>
<comment type="caution">
    <text evidence="1">The sequence shown here is derived from an EMBL/GenBank/DDBJ whole genome shotgun (WGS) entry which is preliminary data.</text>
</comment>
<dbReference type="AlphaFoldDB" id="A0A9N9G347"/>
<proteinExistence type="predicted"/>
<feature type="non-terminal residue" evidence="1">
    <location>
        <position position="208"/>
    </location>
</feature>
<evidence type="ECO:0000313" key="1">
    <source>
        <dbReference type="EMBL" id="CAG8574117.1"/>
    </source>
</evidence>
<reference evidence="1" key="1">
    <citation type="submission" date="2021-06" db="EMBL/GenBank/DDBJ databases">
        <authorList>
            <person name="Kallberg Y."/>
            <person name="Tangrot J."/>
            <person name="Rosling A."/>
        </authorList>
    </citation>
    <scope>NUCLEOTIDE SEQUENCE</scope>
    <source>
        <strain evidence="1">MT106</strain>
    </source>
</reference>
<dbReference type="Proteomes" id="UP000789831">
    <property type="component" value="Unassembled WGS sequence"/>
</dbReference>
<organism evidence="1 2">
    <name type="scientific">Ambispora gerdemannii</name>
    <dbReference type="NCBI Taxonomy" id="144530"/>
    <lineage>
        <taxon>Eukaryota</taxon>
        <taxon>Fungi</taxon>
        <taxon>Fungi incertae sedis</taxon>
        <taxon>Mucoromycota</taxon>
        <taxon>Glomeromycotina</taxon>
        <taxon>Glomeromycetes</taxon>
        <taxon>Archaeosporales</taxon>
        <taxon>Ambisporaceae</taxon>
        <taxon>Ambispora</taxon>
    </lineage>
</organism>
<protein>
    <submittedName>
        <fullName evidence="1">2326_t:CDS:1</fullName>
    </submittedName>
</protein>
<name>A0A9N9G347_9GLOM</name>
<gene>
    <name evidence="1" type="ORF">AGERDE_LOCUS7789</name>
</gene>
<dbReference type="EMBL" id="CAJVPL010001500">
    <property type="protein sequence ID" value="CAG8574117.1"/>
    <property type="molecule type" value="Genomic_DNA"/>
</dbReference>
<accession>A0A9N9G347</accession>